<evidence type="ECO:0000256" key="3">
    <source>
        <dbReference type="SAM" id="SignalP"/>
    </source>
</evidence>
<keyword evidence="3" id="KW-0732">Signal</keyword>
<accession>A0A371BFZ4</accession>
<dbReference type="GO" id="GO:0009306">
    <property type="term" value="P:protein secretion"/>
    <property type="evidence" value="ECO:0007669"/>
    <property type="project" value="InterPro"/>
</dbReference>
<comment type="caution">
    <text evidence="7">The sequence shown here is derived from an EMBL/GenBank/DDBJ whole genome shotgun (WGS) entry which is preliminary data.</text>
</comment>
<dbReference type="InterPro" id="IPR004846">
    <property type="entry name" value="T2SS/T3SS_dom"/>
</dbReference>
<evidence type="ECO:0000313" key="8">
    <source>
        <dbReference type="Proteomes" id="UP000263833"/>
    </source>
</evidence>
<gene>
    <name evidence="7" type="ORF">DXH95_03490</name>
</gene>
<dbReference type="Pfam" id="PF00263">
    <property type="entry name" value="Secretin"/>
    <property type="match status" value="1"/>
</dbReference>
<protein>
    <submittedName>
        <fullName evidence="7">Type II and III secretion system protein family protein</fullName>
    </submittedName>
</protein>
<comment type="similarity">
    <text evidence="1">Belongs to the bacterial secretin family.</text>
</comment>
<dbReference type="InterPro" id="IPR007055">
    <property type="entry name" value="BON_dom"/>
</dbReference>
<dbReference type="InterPro" id="IPR001775">
    <property type="entry name" value="GspD/PilQ"/>
</dbReference>
<dbReference type="Proteomes" id="UP000263833">
    <property type="component" value="Unassembled WGS sequence"/>
</dbReference>
<evidence type="ECO:0000259" key="5">
    <source>
        <dbReference type="Pfam" id="PF04972"/>
    </source>
</evidence>
<dbReference type="PANTHER" id="PTHR30332:SF17">
    <property type="entry name" value="TYPE IV PILIATION SYSTEM PROTEIN DR_0774-RELATED"/>
    <property type="match status" value="1"/>
</dbReference>
<dbReference type="Pfam" id="PF13629">
    <property type="entry name" value="T2SS-T3SS_pil_N"/>
    <property type="match status" value="1"/>
</dbReference>
<evidence type="ECO:0000313" key="7">
    <source>
        <dbReference type="EMBL" id="RDV06500.1"/>
    </source>
</evidence>
<evidence type="ECO:0000256" key="1">
    <source>
        <dbReference type="RuleBase" id="RU004003"/>
    </source>
</evidence>
<evidence type="ECO:0000259" key="6">
    <source>
        <dbReference type="Pfam" id="PF13629"/>
    </source>
</evidence>
<dbReference type="RefSeq" id="WP_115548051.1">
    <property type="nucleotide sequence ID" value="NZ_QRGP01000001.1"/>
</dbReference>
<name>A0A371BFZ4_9SPHN</name>
<dbReference type="PRINTS" id="PR00811">
    <property type="entry name" value="BCTERIALGSPD"/>
</dbReference>
<dbReference type="InterPro" id="IPR050810">
    <property type="entry name" value="Bact_Secretion_Sys_Channel"/>
</dbReference>
<feature type="domain" description="Pilus formation protein N-terminal" evidence="6">
    <location>
        <begin position="43"/>
        <end position="109"/>
    </location>
</feature>
<evidence type="ECO:0000259" key="4">
    <source>
        <dbReference type="Pfam" id="PF00263"/>
    </source>
</evidence>
<feature type="domain" description="BON" evidence="5">
    <location>
        <begin position="124"/>
        <end position="172"/>
    </location>
</feature>
<reference evidence="8" key="1">
    <citation type="submission" date="2018-08" db="EMBL/GenBank/DDBJ databases">
        <authorList>
            <person name="Kim S.-J."/>
            <person name="Jung G.-Y."/>
        </authorList>
    </citation>
    <scope>NUCLEOTIDE SEQUENCE [LARGE SCALE GENOMIC DNA]</scope>
    <source>
        <strain evidence="8">GY_G</strain>
    </source>
</reference>
<dbReference type="AlphaFoldDB" id="A0A371BFZ4"/>
<organism evidence="7 8">
    <name type="scientific">Sphingorhabdus pulchriflava</name>
    <dbReference type="NCBI Taxonomy" id="2292257"/>
    <lineage>
        <taxon>Bacteria</taxon>
        <taxon>Pseudomonadati</taxon>
        <taxon>Pseudomonadota</taxon>
        <taxon>Alphaproteobacteria</taxon>
        <taxon>Sphingomonadales</taxon>
        <taxon>Sphingomonadaceae</taxon>
        <taxon>Sphingorhabdus</taxon>
    </lineage>
</organism>
<dbReference type="InterPro" id="IPR032789">
    <property type="entry name" value="T2SS-T3SS_pil_N"/>
</dbReference>
<feature type="compositionally biased region" description="Low complexity" evidence="2">
    <location>
        <begin position="524"/>
        <end position="534"/>
    </location>
</feature>
<sequence>MTIKNILKSGSAAIFLAATIGAPLSAAPARTDATSAKPTGKLMVLSIGRGEQVNLPTGVSDVVVANPNVVDVDVRSPKQLYIFAKGPGETTVYATDGNGRTIYSATVRVGNNLDSVDQMLLLAMPEADIKTTTMNGVVLLTGTVAQPEDVTEAEQLVQAFVGDQTKVISRLKTAVPMQVNLQVRIAEVSRSLAKEIASNFKTRDNDGNNFLFGVGRGRDAVDISNTALGSGLPVINACTAFGLPTDCGLRLPFNPQTGQFLTDVGTTFTFKNTGNNALNIAGRLFGLDVGAAFDFAERSGLSSTLAQPNLTTISGETAEFLAGGQFPIPVADNFGAVTVQFRDFGVSLRYTPTVQADGRILLRVRPEVSDISSQGAVRIAGTEIPAITTRMAETTVELGSGQSFMIAGLLSNAASSSVDKYPGLGDVPVLGALFKSNGWKRNETELVIVVTPYLVKPVSEAEIKLPTDGLTTPTDLERVLLNKTIGSDAGKAERPMPTVAPEATGPDFGSVSEAAPSVSKKQAKNAGAADANSAPGFSFN</sequence>
<feature type="signal peptide" evidence="3">
    <location>
        <begin position="1"/>
        <end position="26"/>
    </location>
</feature>
<proteinExistence type="inferred from homology"/>
<evidence type="ECO:0000256" key="2">
    <source>
        <dbReference type="SAM" id="MobiDB-lite"/>
    </source>
</evidence>
<dbReference type="OrthoDB" id="9775455at2"/>
<feature type="region of interest" description="Disordered" evidence="2">
    <location>
        <begin position="487"/>
        <end position="540"/>
    </location>
</feature>
<dbReference type="Pfam" id="PF04972">
    <property type="entry name" value="BON"/>
    <property type="match status" value="1"/>
</dbReference>
<feature type="chain" id="PRO_5016884580" evidence="3">
    <location>
        <begin position="27"/>
        <end position="540"/>
    </location>
</feature>
<dbReference type="EMBL" id="QRGP01000001">
    <property type="protein sequence ID" value="RDV06500.1"/>
    <property type="molecule type" value="Genomic_DNA"/>
</dbReference>
<feature type="domain" description="Type II/III secretion system secretin-like" evidence="4">
    <location>
        <begin position="297"/>
        <end position="456"/>
    </location>
</feature>
<dbReference type="GO" id="GO:0015627">
    <property type="term" value="C:type II protein secretion system complex"/>
    <property type="evidence" value="ECO:0007669"/>
    <property type="project" value="TreeGrafter"/>
</dbReference>
<dbReference type="PANTHER" id="PTHR30332">
    <property type="entry name" value="PROBABLE GENERAL SECRETION PATHWAY PROTEIN D"/>
    <property type="match status" value="1"/>
</dbReference>
<keyword evidence="8" id="KW-1185">Reference proteome</keyword>